<keyword evidence="9" id="KW-1185">Reference proteome</keyword>
<evidence type="ECO:0000313" key="8">
    <source>
        <dbReference type="EMBL" id="MFC0588958.1"/>
    </source>
</evidence>
<evidence type="ECO:0000256" key="6">
    <source>
        <dbReference type="SAM" id="Phobius"/>
    </source>
</evidence>
<dbReference type="SUPFAM" id="SSF56281">
    <property type="entry name" value="Metallo-hydrolase/oxidoreductase"/>
    <property type="match status" value="1"/>
</dbReference>
<reference evidence="8 9" key="1">
    <citation type="submission" date="2024-09" db="EMBL/GenBank/DDBJ databases">
        <authorList>
            <person name="Sun Q."/>
            <person name="Mori K."/>
        </authorList>
    </citation>
    <scope>NUCLEOTIDE SEQUENCE [LARGE SCALE GENOMIC DNA]</scope>
    <source>
        <strain evidence="8 9">NCAIM B.02537</strain>
    </source>
</reference>
<dbReference type="InterPro" id="IPR051013">
    <property type="entry name" value="MBL_superfamily_lactonases"/>
</dbReference>
<accession>A0ABV6PIS0</accession>
<keyword evidence="6" id="KW-0472">Membrane</keyword>
<keyword evidence="3" id="KW-0479">Metal-binding</keyword>
<dbReference type="Pfam" id="PF00753">
    <property type="entry name" value="Lactamase_B"/>
    <property type="match status" value="1"/>
</dbReference>
<dbReference type="Proteomes" id="UP001589943">
    <property type="component" value="Unassembled WGS sequence"/>
</dbReference>
<protein>
    <submittedName>
        <fullName evidence="8">MBL fold metallo-hydrolase</fullName>
    </submittedName>
</protein>
<proteinExistence type="inferred from homology"/>
<sequence>MTRRLNWTIAIVLLLFAVPYYWLLLDNRPGDAQAKPVSIAQLRQLADSLPGPHPASVEMELIGWRRLPGNLLAAGSGLKRRLIGIMAFRLPVPGGRAIVIDSGITRQDADAMGLEARLAERQDKVDQAMNQAGLILITHEHPDHIGGLIAWAGRDSFTKAALNGPQKIEVGNQLHVPVAGAEKTVTGQPYAIAPGVVVIPAPSHTPGSQMYFVRLASGREYLFTGDIATMDVSWRELRARSQLAGSVIAPEDRREVYAWLKTIRALAAADPGLVVVPGHDTGAILAVDRPTGIRNGFNLSQIKAPTH</sequence>
<dbReference type="SMART" id="SM00849">
    <property type="entry name" value="Lactamase_B"/>
    <property type="match status" value="1"/>
</dbReference>
<evidence type="ECO:0000259" key="7">
    <source>
        <dbReference type="SMART" id="SM00849"/>
    </source>
</evidence>
<dbReference type="EMBL" id="JBHLTL010000004">
    <property type="protein sequence ID" value="MFC0588958.1"/>
    <property type="molecule type" value="Genomic_DNA"/>
</dbReference>
<name>A0ABV6PIS0_9SPHN</name>
<feature type="domain" description="Metallo-beta-lactamase" evidence="7">
    <location>
        <begin position="84"/>
        <end position="279"/>
    </location>
</feature>
<comment type="caution">
    <text evidence="8">The sequence shown here is derived from an EMBL/GenBank/DDBJ whole genome shotgun (WGS) entry which is preliminary data.</text>
</comment>
<evidence type="ECO:0000256" key="3">
    <source>
        <dbReference type="ARBA" id="ARBA00022723"/>
    </source>
</evidence>
<evidence type="ECO:0000256" key="4">
    <source>
        <dbReference type="ARBA" id="ARBA00022801"/>
    </source>
</evidence>
<dbReference type="RefSeq" id="WP_379480474.1">
    <property type="nucleotide sequence ID" value="NZ_JBHLTL010000004.1"/>
</dbReference>
<dbReference type="PANTHER" id="PTHR42978:SF2">
    <property type="entry name" value="102 KBASES UNSTABLE REGION: FROM 1 TO 119443"/>
    <property type="match status" value="1"/>
</dbReference>
<keyword evidence="6" id="KW-1133">Transmembrane helix</keyword>
<dbReference type="PANTHER" id="PTHR42978">
    <property type="entry name" value="QUORUM-QUENCHING LACTONASE YTNP-RELATED-RELATED"/>
    <property type="match status" value="1"/>
</dbReference>
<keyword evidence="6" id="KW-0812">Transmembrane</keyword>
<comment type="cofactor">
    <cofactor evidence="1">
        <name>Zn(2+)</name>
        <dbReference type="ChEBI" id="CHEBI:29105"/>
    </cofactor>
</comment>
<evidence type="ECO:0000256" key="1">
    <source>
        <dbReference type="ARBA" id="ARBA00001947"/>
    </source>
</evidence>
<keyword evidence="5" id="KW-0862">Zinc</keyword>
<evidence type="ECO:0000256" key="2">
    <source>
        <dbReference type="ARBA" id="ARBA00007749"/>
    </source>
</evidence>
<keyword evidence="4" id="KW-0378">Hydrolase</keyword>
<dbReference type="InterPro" id="IPR036866">
    <property type="entry name" value="RibonucZ/Hydroxyglut_hydro"/>
</dbReference>
<evidence type="ECO:0000256" key="5">
    <source>
        <dbReference type="ARBA" id="ARBA00022833"/>
    </source>
</evidence>
<gene>
    <name evidence="8" type="ORF">ACFFF7_05980</name>
</gene>
<evidence type="ECO:0000313" key="9">
    <source>
        <dbReference type="Proteomes" id="UP001589943"/>
    </source>
</evidence>
<feature type="transmembrane region" description="Helical" evidence="6">
    <location>
        <begin position="7"/>
        <end position="25"/>
    </location>
</feature>
<organism evidence="8 9">
    <name type="scientific">Novosphingobium aquiterrae</name>
    <dbReference type="NCBI Taxonomy" id="624388"/>
    <lineage>
        <taxon>Bacteria</taxon>
        <taxon>Pseudomonadati</taxon>
        <taxon>Pseudomonadota</taxon>
        <taxon>Alphaproteobacteria</taxon>
        <taxon>Sphingomonadales</taxon>
        <taxon>Sphingomonadaceae</taxon>
        <taxon>Novosphingobium</taxon>
    </lineage>
</organism>
<dbReference type="Gene3D" id="3.60.15.10">
    <property type="entry name" value="Ribonuclease Z/Hydroxyacylglutathione hydrolase-like"/>
    <property type="match status" value="1"/>
</dbReference>
<comment type="similarity">
    <text evidence="2">Belongs to the metallo-beta-lactamase superfamily.</text>
</comment>
<dbReference type="InterPro" id="IPR001279">
    <property type="entry name" value="Metallo-B-lactamas"/>
</dbReference>